<gene>
    <name evidence="5" type="ORF">PCOR1329_LOCUS65090</name>
</gene>
<dbReference type="Gene3D" id="1.25.40.20">
    <property type="entry name" value="Ankyrin repeat-containing domain"/>
    <property type="match status" value="1"/>
</dbReference>
<proteinExistence type="predicted"/>
<feature type="compositionally biased region" description="Basic residues" evidence="4">
    <location>
        <begin position="511"/>
        <end position="520"/>
    </location>
</feature>
<evidence type="ECO:0000256" key="3">
    <source>
        <dbReference type="PROSITE-ProRule" id="PRU00023"/>
    </source>
</evidence>
<feature type="region of interest" description="Disordered" evidence="4">
    <location>
        <begin position="438"/>
        <end position="520"/>
    </location>
</feature>
<dbReference type="InterPro" id="IPR002110">
    <property type="entry name" value="Ankyrin_rpt"/>
</dbReference>
<feature type="compositionally biased region" description="Low complexity" evidence="4">
    <location>
        <begin position="469"/>
        <end position="487"/>
    </location>
</feature>
<keyword evidence="6" id="KW-1185">Reference proteome</keyword>
<evidence type="ECO:0000256" key="1">
    <source>
        <dbReference type="ARBA" id="ARBA00022737"/>
    </source>
</evidence>
<dbReference type="Proteomes" id="UP001189429">
    <property type="component" value="Unassembled WGS sequence"/>
</dbReference>
<dbReference type="PROSITE" id="PS50297">
    <property type="entry name" value="ANK_REP_REGION"/>
    <property type="match status" value="1"/>
</dbReference>
<evidence type="ECO:0000313" key="5">
    <source>
        <dbReference type="EMBL" id="CAK0882639.1"/>
    </source>
</evidence>
<name>A0ABN9W8X1_9DINO</name>
<evidence type="ECO:0008006" key="7">
    <source>
        <dbReference type="Google" id="ProtNLM"/>
    </source>
</evidence>
<sequence>MDPEGGDVELDETLKVDPLSAAEGAVLTRLQEHGSEIAGLRDMLQRLQSPGCSLQDVKHLVREAQRMQAGLDLPSSMLTRDSACAAAVLAAPAMPPCSPWLESEPRARRGPAVSLGSSPPAAAVPPMAEAGGLEARGLPPGCSTWQKTSLMIAARHGQADVIARALETSCAQPQLDACDEAGNTPLMIAARWGHLEAVEVLVGAGADLSLENTEGLTAADLAASDEIRAAIRAGEQRVSELVASVFMRGSGSSADPCAGSASGSGSAAAAADLAQMVASVGAEAAALKAASPFGAGADSPGKFVVVHESVPVSEEFSRSSARVATLPRGTVVEVLEIPLRPDDGRVRARLADPPGWISLRFGKDMLLQAGVPVEGLEQARKALAAVATCDDAAARGREILETRPRRALLAGRAGRPGEAAGFLGGADAFRAAPGQAAAGVTPGVRGLRAGDPEDDAGASVRGAHRQGSAVPRRAAAGPVRPGPTRAASALAALGVELSPTQAERGSSRSRSWSRSRSRSE</sequence>
<dbReference type="PANTHER" id="PTHR24173">
    <property type="entry name" value="ANKYRIN REPEAT CONTAINING"/>
    <property type="match status" value="1"/>
</dbReference>
<dbReference type="SUPFAM" id="SSF48403">
    <property type="entry name" value="Ankyrin repeat"/>
    <property type="match status" value="1"/>
</dbReference>
<evidence type="ECO:0000256" key="2">
    <source>
        <dbReference type="ARBA" id="ARBA00023043"/>
    </source>
</evidence>
<evidence type="ECO:0000313" key="6">
    <source>
        <dbReference type="Proteomes" id="UP001189429"/>
    </source>
</evidence>
<evidence type="ECO:0000256" key="4">
    <source>
        <dbReference type="SAM" id="MobiDB-lite"/>
    </source>
</evidence>
<dbReference type="Pfam" id="PF12796">
    <property type="entry name" value="Ank_2"/>
    <property type="match status" value="1"/>
</dbReference>
<dbReference type="InterPro" id="IPR036770">
    <property type="entry name" value="Ankyrin_rpt-contain_sf"/>
</dbReference>
<keyword evidence="2 3" id="KW-0040">ANK repeat</keyword>
<reference evidence="5" key="1">
    <citation type="submission" date="2023-10" db="EMBL/GenBank/DDBJ databases">
        <authorList>
            <person name="Chen Y."/>
            <person name="Shah S."/>
            <person name="Dougan E. K."/>
            <person name="Thang M."/>
            <person name="Chan C."/>
        </authorList>
    </citation>
    <scope>NUCLEOTIDE SEQUENCE [LARGE SCALE GENOMIC DNA]</scope>
</reference>
<feature type="repeat" description="ANK" evidence="3">
    <location>
        <begin position="181"/>
        <end position="213"/>
    </location>
</feature>
<organism evidence="5 6">
    <name type="scientific">Prorocentrum cordatum</name>
    <dbReference type="NCBI Taxonomy" id="2364126"/>
    <lineage>
        <taxon>Eukaryota</taxon>
        <taxon>Sar</taxon>
        <taxon>Alveolata</taxon>
        <taxon>Dinophyceae</taxon>
        <taxon>Prorocentrales</taxon>
        <taxon>Prorocentraceae</taxon>
        <taxon>Prorocentrum</taxon>
    </lineage>
</organism>
<accession>A0ABN9W8X1</accession>
<protein>
    <recommendedName>
        <fullName evidence="7">ANK_REP_REGION domain-containing protein</fullName>
    </recommendedName>
</protein>
<dbReference type="EMBL" id="CAUYUJ010018317">
    <property type="protein sequence ID" value="CAK0882639.1"/>
    <property type="molecule type" value="Genomic_DNA"/>
</dbReference>
<comment type="caution">
    <text evidence="5">The sequence shown here is derived from an EMBL/GenBank/DDBJ whole genome shotgun (WGS) entry which is preliminary data.</text>
</comment>
<keyword evidence="1" id="KW-0677">Repeat</keyword>
<dbReference type="SMART" id="SM00248">
    <property type="entry name" value="ANK"/>
    <property type="match status" value="2"/>
</dbReference>
<dbReference type="PANTHER" id="PTHR24173:SF74">
    <property type="entry name" value="ANKYRIN REPEAT DOMAIN-CONTAINING PROTEIN 16"/>
    <property type="match status" value="1"/>
</dbReference>
<dbReference type="PROSITE" id="PS50088">
    <property type="entry name" value="ANK_REPEAT"/>
    <property type="match status" value="1"/>
</dbReference>
<feature type="non-terminal residue" evidence="5">
    <location>
        <position position="520"/>
    </location>
</feature>